<dbReference type="GO" id="GO:0030288">
    <property type="term" value="C:outer membrane-bounded periplasmic space"/>
    <property type="evidence" value="ECO:0007669"/>
    <property type="project" value="TreeGrafter"/>
</dbReference>
<dbReference type="PATRIC" id="fig|1354337.4.peg.45"/>
<dbReference type="RefSeq" id="WP_083954506.1">
    <property type="nucleotide sequence ID" value="NZ_LXEN01000003.1"/>
</dbReference>
<dbReference type="PRINTS" id="PR01715">
    <property type="entry name" value="FERRIBNDNGPP"/>
</dbReference>
<feature type="signal peptide" evidence="6">
    <location>
        <begin position="1"/>
        <end position="27"/>
    </location>
</feature>
<dbReference type="PANTHER" id="PTHR30532:SF1">
    <property type="entry name" value="IRON(3+)-HYDROXAMATE-BINDING PROTEIN FHUD"/>
    <property type="match status" value="1"/>
</dbReference>
<proteinExistence type="inferred from homology"/>
<dbReference type="OrthoDB" id="9793175at2"/>
<evidence type="ECO:0000256" key="4">
    <source>
        <dbReference type="ARBA" id="ARBA00022496"/>
    </source>
</evidence>
<evidence type="ECO:0000256" key="3">
    <source>
        <dbReference type="ARBA" id="ARBA00022448"/>
    </source>
</evidence>
<name>A0A198GR27_9GAMM</name>
<dbReference type="PROSITE" id="PS50983">
    <property type="entry name" value="FE_B12_PBP"/>
    <property type="match status" value="1"/>
</dbReference>
<evidence type="ECO:0000313" key="8">
    <source>
        <dbReference type="EMBL" id="OAT39320.1"/>
    </source>
</evidence>
<dbReference type="SUPFAM" id="SSF53807">
    <property type="entry name" value="Helical backbone' metal receptor"/>
    <property type="match status" value="1"/>
</dbReference>
<comment type="caution">
    <text evidence="8">The sequence shown here is derived from an EMBL/GenBank/DDBJ whole genome shotgun (WGS) entry which is preliminary data.</text>
</comment>
<reference evidence="8 9" key="1">
    <citation type="submission" date="2016-04" db="EMBL/GenBank/DDBJ databases">
        <title>ATOL: Assembling a taxonomically balanced genome-scale reconstruction of the evolutionary history of the Enterobacteriaceae.</title>
        <authorList>
            <person name="Plunkett G.III."/>
            <person name="Neeno-Eckwall E.C."/>
            <person name="Glasner J.D."/>
            <person name="Perna N.T."/>
        </authorList>
    </citation>
    <scope>NUCLEOTIDE SEQUENCE [LARGE SCALE GENOMIC DNA]</scope>
    <source>
        <strain evidence="8 9">ATCC 19692</strain>
    </source>
</reference>
<keyword evidence="3" id="KW-0813">Transport</keyword>
<accession>A0A198GR27</accession>
<organism evidence="8 9">
    <name type="scientific">Proteus myxofaciens ATCC 19692</name>
    <dbReference type="NCBI Taxonomy" id="1354337"/>
    <lineage>
        <taxon>Bacteria</taxon>
        <taxon>Pseudomonadati</taxon>
        <taxon>Pseudomonadota</taxon>
        <taxon>Gammaproteobacteria</taxon>
        <taxon>Enterobacterales</taxon>
        <taxon>Morganellaceae</taxon>
        <taxon>Proteus</taxon>
    </lineage>
</organism>
<evidence type="ECO:0000256" key="2">
    <source>
        <dbReference type="ARBA" id="ARBA00008814"/>
    </source>
</evidence>
<dbReference type="Pfam" id="PF01497">
    <property type="entry name" value="Peripla_BP_2"/>
    <property type="match status" value="1"/>
</dbReference>
<dbReference type="PANTHER" id="PTHR30532">
    <property type="entry name" value="IRON III DICITRATE-BINDING PERIPLASMIC PROTEIN"/>
    <property type="match status" value="1"/>
</dbReference>
<keyword evidence="4" id="KW-0410">Iron transport</keyword>
<sequence>MRINIINSLKFLFLFATILLLTQTAKATQYNNSRIAKNTPQRIVVLDWDLLEQILTLDVIPVGATELKGYRQWVVHPRAPDSIEDVGSRAEPNLEKIATLKPDVILASSSQQDLLPVLKTIAPVVYLPNFSRQDNDAEVAIAHFFTLAKLLDKQDIAKQKLDEMNATFTRLKTKLQQAYPTLPEVAVIRFSTLTAVFLYTENSSTNYVLTHLGLKPAISLPPQAWGIDQRRMNSLQNITSGYVLYMLPFPDEEKIANSILWQAMPFVRNGHFNAVNPVWNYGGITSLTLMAEAITDSLLAVAPKHEN</sequence>
<dbReference type="Proteomes" id="UP000094023">
    <property type="component" value="Unassembled WGS sequence"/>
</dbReference>
<evidence type="ECO:0000256" key="6">
    <source>
        <dbReference type="SAM" id="SignalP"/>
    </source>
</evidence>
<dbReference type="STRING" id="1354337.M983_0042"/>
<dbReference type="Gene3D" id="3.40.50.1980">
    <property type="entry name" value="Nitrogenase molybdenum iron protein domain"/>
    <property type="match status" value="2"/>
</dbReference>
<evidence type="ECO:0000256" key="1">
    <source>
        <dbReference type="ARBA" id="ARBA00004196"/>
    </source>
</evidence>
<evidence type="ECO:0000313" key="9">
    <source>
        <dbReference type="Proteomes" id="UP000094023"/>
    </source>
</evidence>
<dbReference type="CDD" id="cd01146">
    <property type="entry name" value="FhuD"/>
    <property type="match status" value="1"/>
</dbReference>
<evidence type="ECO:0000256" key="5">
    <source>
        <dbReference type="ARBA" id="ARBA00022729"/>
    </source>
</evidence>
<dbReference type="GO" id="GO:1901678">
    <property type="term" value="P:iron coordination entity transport"/>
    <property type="evidence" value="ECO:0007669"/>
    <property type="project" value="UniProtKB-ARBA"/>
</dbReference>
<keyword evidence="4" id="KW-0408">Iron</keyword>
<keyword evidence="9" id="KW-1185">Reference proteome</keyword>
<feature type="domain" description="Fe/B12 periplasmic-binding" evidence="7">
    <location>
        <begin position="42"/>
        <end position="302"/>
    </location>
</feature>
<gene>
    <name evidence="8" type="ORF">M983_0042</name>
</gene>
<evidence type="ECO:0000259" key="7">
    <source>
        <dbReference type="PROSITE" id="PS50983"/>
    </source>
</evidence>
<comment type="similarity">
    <text evidence="2">Belongs to the bacterial solute-binding protein 8 family.</text>
</comment>
<protein>
    <submittedName>
        <fullName evidence="8">Periplasmic substrate-binding component of an ABC superfamily ferrichrome transporter</fullName>
    </submittedName>
</protein>
<feature type="chain" id="PRO_5008279246" evidence="6">
    <location>
        <begin position="28"/>
        <end position="307"/>
    </location>
</feature>
<dbReference type="InterPro" id="IPR051313">
    <property type="entry name" value="Bact_iron-sidero_bind"/>
</dbReference>
<dbReference type="EMBL" id="LXEN01000003">
    <property type="protein sequence ID" value="OAT39320.1"/>
    <property type="molecule type" value="Genomic_DNA"/>
</dbReference>
<comment type="subcellular location">
    <subcellularLocation>
        <location evidence="1">Cell envelope</location>
    </subcellularLocation>
</comment>
<keyword evidence="4" id="KW-0406">Ion transport</keyword>
<dbReference type="AlphaFoldDB" id="A0A198GR27"/>
<keyword evidence="5 6" id="KW-0732">Signal</keyword>
<dbReference type="InterPro" id="IPR002491">
    <property type="entry name" value="ABC_transptr_periplasmic_BD"/>
</dbReference>